<dbReference type="AlphaFoldDB" id="A0AA86NUV8"/>
<keyword evidence="2" id="KW-0677">Repeat</keyword>
<accession>A0AA86NUV8</accession>
<name>A0AA86NUV8_9EUKA</name>
<dbReference type="Pfam" id="PF13855">
    <property type="entry name" value="LRR_8"/>
    <property type="match status" value="1"/>
</dbReference>
<sequence>MQSEQEYQQKMIELLQNQINSGQITLFDELSIQSLTFFDCVQLNKLKLDSCYNVVPELNNDTIQELQITYCNIQSILGLHLRNLKVLNLCCNKLKCIENISYFQELQEIDLSYNESLMISGIQHLTKLEKLNLCDCNLVNISELENLVNLKYVDLSFNDIDDVSPIQNLVKLKYLDLDYNNVQFLHTFSRLVNLDSLSLAQCKITDFKFDYVKLCINLKTLNIKYNDKFRLEDLQYYVQLTSLGLSCCRIYEISALRPLVNLEELNLSFNKILCITPLKNLLKLNKLKVQNNLISDFTAVSQNKNFGSFEIQEQSQPLQEQIRLSYLMQTIDSSTTLLRSIRKYHVNHKIIKCRHHVILKQFQKQLHKQNYTFLADVTSFFSLNNTEVLQ</sequence>
<dbReference type="SMART" id="SM00369">
    <property type="entry name" value="LRR_TYP"/>
    <property type="match status" value="4"/>
</dbReference>
<dbReference type="InterPro" id="IPR050836">
    <property type="entry name" value="SDS22/Internalin_LRR"/>
</dbReference>
<dbReference type="Gene3D" id="3.80.10.10">
    <property type="entry name" value="Ribonuclease Inhibitor"/>
    <property type="match status" value="3"/>
</dbReference>
<keyword evidence="1" id="KW-0433">Leucine-rich repeat</keyword>
<dbReference type="EMBL" id="CATOUU010000380">
    <property type="protein sequence ID" value="CAI9927007.1"/>
    <property type="molecule type" value="Genomic_DNA"/>
</dbReference>
<dbReference type="PROSITE" id="PS51450">
    <property type="entry name" value="LRR"/>
    <property type="match status" value="5"/>
</dbReference>
<keyword evidence="5" id="KW-1185">Reference proteome</keyword>
<evidence type="ECO:0000256" key="2">
    <source>
        <dbReference type="ARBA" id="ARBA00022737"/>
    </source>
</evidence>
<evidence type="ECO:0000313" key="5">
    <source>
        <dbReference type="Proteomes" id="UP001642409"/>
    </source>
</evidence>
<evidence type="ECO:0000256" key="1">
    <source>
        <dbReference type="ARBA" id="ARBA00022614"/>
    </source>
</evidence>
<dbReference type="InterPro" id="IPR032675">
    <property type="entry name" value="LRR_dom_sf"/>
</dbReference>
<comment type="caution">
    <text evidence="3">The sequence shown here is derived from an EMBL/GenBank/DDBJ whole genome shotgun (WGS) entry which is preliminary data.</text>
</comment>
<gene>
    <name evidence="3" type="ORF">HINF_LOCUS14652</name>
    <name evidence="4" type="ORF">HINF_LOCUS1562</name>
</gene>
<protein>
    <submittedName>
        <fullName evidence="3">Uncharacterized protein</fullName>
    </submittedName>
</protein>
<dbReference type="SMART" id="SM00365">
    <property type="entry name" value="LRR_SD22"/>
    <property type="match status" value="5"/>
</dbReference>
<reference evidence="3" key="1">
    <citation type="submission" date="2023-06" db="EMBL/GenBank/DDBJ databases">
        <authorList>
            <person name="Kurt Z."/>
        </authorList>
    </citation>
    <scope>NUCLEOTIDE SEQUENCE</scope>
</reference>
<evidence type="ECO:0000313" key="4">
    <source>
        <dbReference type="EMBL" id="CAL5971752.1"/>
    </source>
</evidence>
<evidence type="ECO:0000313" key="3">
    <source>
        <dbReference type="EMBL" id="CAI9927007.1"/>
    </source>
</evidence>
<proteinExistence type="predicted"/>
<dbReference type="EMBL" id="CAXDID020000003">
    <property type="protein sequence ID" value="CAL5971752.1"/>
    <property type="molecule type" value="Genomic_DNA"/>
</dbReference>
<dbReference type="InterPro" id="IPR001611">
    <property type="entry name" value="Leu-rich_rpt"/>
</dbReference>
<dbReference type="Proteomes" id="UP001642409">
    <property type="component" value="Unassembled WGS sequence"/>
</dbReference>
<dbReference type="PANTHER" id="PTHR46652:SF3">
    <property type="entry name" value="LEUCINE-RICH REPEAT-CONTAINING PROTEIN 9"/>
    <property type="match status" value="1"/>
</dbReference>
<dbReference type="InterPro" id="IPR003591">
    <property type="entry name" value="Leu-rich_rpt_typical-subtyp"/>
</dbReference>
<reference evidence="4 5" key="2">
    <citation type="submission" date="2024-07" db="EMBL/GenBank/DDBJ databases">
        <authorList>
            <person name="Akdeniz Z."/>
        </authorList>
    </citation>
    <scope>NUCLEOTIDE SEQUENCE [LARGE SCALE GENOMIC DNA]</scope>
</reference>
<dbReference type="PANTHER" id="PTHR46652">
    <property type="entry name" value="LEUCINE-RICH REPEAT AND IQ DOMAIN-CONTAINING PROTEIN 1-RELATED"/>
    <property type="match status" value="1"/>
</dbReference>
<dbReference type="SUPFAM" id="SSF52058">
    <property type="entry name" value="L domain-like"/>
    <property type="match status" value="1"/>
</dbReference>
<organism evidence="3">
    <name type="scientific">Hexamita inflata</name>
    <dbReference type="NCBI Taxonomy" id="28002"/>
    <lineage>
        <taxon>Eukaryota</taxon>
        <taxon>Metamonada</taxon>
        <taxon>Diplomonadida</taxon>
        <taxon>Hexamitidae</taxon>
        <taxon>Hexamitinae</taxon>
        <taxon>Hexamita</taxon>
    </lineage>
</organism>